<dbReference type="InterPro" id="IPR053924">
    <property type="entry name" value="RecX_HTH_2nd"/>
</dbReference>
<dbReference type="EMBL" id="PVXN01000065">
    <property type="protein sequence ID" value="PRR69355.1"/>
    <property type="molecule type" value="Genomic_DNA"/>
</dbReference>
<dbReference type="Pfam" id="PF21981">
    <property type="entry name" value="RecX_HTH3"/>
    <property type="match status" value="2"/>
</dbReference>
<dbReference type="InterPro" id="IPR053926">
    <property type="entry name" value="RecX_HTH_1st"/>
</dbReference>
<dbReference type="AlphaFoldDB" id="A0A2T0AL79"/>
<dbReference type="PANTHER" id="PTHR33602">
    <property type="entry name" value="REGULATORY PROTEIN RECX FAMILY PROTEIN"/>
    <property type="match status" value="1"/>
</dbReference>
<dbReference type="InterPro" id="IPR053925">
    <property type="entry name" value="RecX_HTH_3rd"/>
</dbReference>
<dbReference type="OrthoDB" id="5421057at2"/>
<proteinExistence type="inferred from homology"/>
<evidence type="ECO:0000259" key="6">
    <source>
        <dbReference type="Pfam" id="PF02631"/>
    </source>
</evidence>
<accession>A0A2T0AL79</accession>
<feature type="domain" description="RecX second three-helical" evidence="6">
    <location>
        <begin position="109"/>
        <end position="146"/>
    </location>
</feature>
<evidence type="ECO:0000256" key="5">
    <source>
        <dbReference type="HAMAP-Rule" id="MF_01114"/>
    </source>
</evidence>
<evidence type="ECO:0000256" key="2">
    <source>
        <dbReference type="ARBA" id="ARBA00009695"/>
    </source>
</evidence>
<sequence length="282" mass="33549">MEKTISRIEVQKKDKSRVNIFIDEEFAFACSADLVYYYSLEKGKKIDLGLLQDIVEEDNYLKGKNYALKIIERSYKSEKEIEDKLFNKGYGEKAVTRIIAFLKKYNFINDEKYAETFIKEKLSCNGKNKIKYLLLKKGISEDIIQNKLNSIKEDDEKACAFKLAEKKYVFLIKSESNLEKIYKKLGHYLVSRGYDFDVVKSTLDKVIKREDLFLHNLEQEDCSKEEDDLEVLKTLAEKRYNILIKSERDSEKLYRKLSQYLIRRGYKWEYIKKVLKEIWSNE</sequence>
<comment type="function">
    <text evidence="5">Modulates RecA activity.</text>
</comment>
<dbReference type="GO" id="GO:0006282">
    <property type="term" value="P:regulation of DNA repair"/>
    <property type="evidence" value="ECO:0007669"/>
    <property type="project" value="UniProtKB-UniRule"/>
</dbReference>
<dbReference type="HAMAP" id="MF_01114">
    <property type="entry name" value="RecX"/>
    <property type="match status" value="1"/>
</dbReference>
<dbReference type="GO" id="GO:0005737">
    <property type="term" value="C:cytoplasm"/>
    <property type="evidence" value="ECO:0007669"/>
    <property type="project" value="UniProtKB-SubCell"/>
</dbReference>
<evidence type="ECO:0000259" key="8">
    <source>
        <dbReference type="Pfam" id="PF21982"/>
    </source>
</evidence>
<keyword evidence="10" id="KW-1185">Reference proteome</keyword>
<protein>
    <recommendedName>
        <fullName evidence="3 5">Regulatory protein RecX</fullName>
    </recommendedName>
</protein>
<comment type="subcellular location">
    <subcellularLocation>
        <location evidence="1 5">Cytoplasm</location>
    </subcellularLocation>
</comment>
<feature type="domain" description="RecX third three-helical" evidence="7">
    <location>
        <begin position="155"/>
        <end position="201"/>
    </location>
</feature>
<feature type="domain" description="RecX first three-helical" evidence="8">
    <location>
        <begin position="64"/>
        <end position="102"/>
    </location>
</feature>
<name>A0A2T0AL79_9CLOT</name>
<comment type="caution">
    <text evidence="9">The sequence shown here is derived from an EMBL/GenBank/DDBJ whole genome shotgun (WGS) entry which is preliminary data.</text>
</comment>
<dbReference type="Gene3D" id="1.10.10.10">
    <property type="entry name" value="Winged helix-like DNA-binding domain superfamily/Winged helix DNA-binding domain"/>
    <property type="match status" value="4"/>
</dbReference>
<evidence type="ECO:0000259" key="7">
    <source>
        <dbReference type="Pfam" id="PF21981"/>
    </source>
</evidence>
<dbReference type="PANTHER" id="PTHR33602:SF1">
    <property type="entry name" value="REGULATORY PROTEIN RECX FAMILY PROTEIN"/>
    <property type="match status" value="1"/>
</dbReference>
<gene>
    <name evidence="5 9" type="primary">recX</name>
    <name evidence="9" type="ORF">CPAL_24390</name>
</gene>
<organism evidence="9 10">
    <name type="scientific">Clostridium thermopalmarium DSM 5974</name>
    <dbReference type="NCBI Taxonomy" id="1121340"/>
    <lineage>
        <taxon>Bacteria</taxon>
        <taxon>Bacillati</taxon>
        <taxon>Bacillota</taxon>
        <taxon>Clostridia</taxon>
        <taxon>Eubacteriales</taxon>
        <taxon>Clostridiaceae</taxon>
        <taxon>Clostridium</taxon>
    </lineage>
</organism>
<evidence type="ECO:0000313" key="10">
    <source>
        <dbReference type="Proteomes" id="UP000239614"/>
    </source>
</evidence>
<dbReference type="NCBIfam" id="NF010732">
    <property type="entry name" value="PRK14134.1"/>
    <property type="match status" value="1"/>
</dbReference>
<feature type="domain" description="RecX third three-helical" evidence="7">
    <location>
        <begin position="226"/>
        <end position="275"/>
    </location>
</feature>
<comment type="similarity">
    <text evidence="2 5">Belongs to the RecX family.</text>
</comment>
<evidence type="ECO:0000256" key="4">
    <source>
        <dbReference type="ARBA" id="ARBA00022490"/>
    </source>
</evidence>
<dbReference type="InterPro" id="IPR036388">
    <property type="entry name" value="WH-like_DNA-bd_sf"/>
</dbReference>
<dbReference type="NCBIfam" id="NF001058">
    <property type="entry name" value="PRK00117.4-1"/>
    <property type="match status" value="1"/>
</dbReference>
<reference evidence="9 10" key="1">
    <citation type="submission" date="2018-03" db="EMBL/GenBank/DDBJ databases">
        <title>Genome sequence of Clostridium thermopalmarium DSM 5974.</title>
        <authorList>
            <person name="Poehlein A."/>
            <person name="Daniel R."/>
        </authorList>
    </citation>
    <scope>NUCLEOTIDE SEQUENCE [LARGE SCALE GENOMIC DNA]</scope>
    <source>
        <strain evidence="9 10">DSM 5974</strain>
    </source>
</reference>
<keyword evidence="4 5" id="KW-0963">Cytoplasm</keyword>
<dbReference type="Pfam" id="PF02631">
    <property type="entry name" value="RecX_HTH2"/>
    <property type="match status" value="1"/>
</dbReference>
<evidence type="ECO:0000313" key="9">
    <source>
        <dbReference type="EMBL" id="PRR69355.1"/>
    </source>
</evidence>
<dbReference type="RefSeq" id="WP_106024739.1">
    <property type="nucleotide sequence ID" value="NZ_PVXN01000065.1"/>
</dbReference>
<evidence type="ECO:0000256" key="3">
    <source>
        <dbReference type="ARBA" id="ARBA00018111"/>
    </source>
</evidence>
<evidence type="ECO:0000256" key="1">
    <source>
        <dbReference type="ARBA" id="ARBA00004496"/>
    </source>
</evidence>
<dbReference type="InterPro" id="IPR003783">
    <property type="entry name" value="Regulatory_RecX"/>
</dbReference>
<dbReference type="Proteomes" id="UP000239614">
    <property type="component" value="Unassembled WGS sequence"/>
</dbReference>
<dbReference type="Pfam" id="PF21982">
    <property type="entry name" value="RecX_HTH1"/>
    <property type="match status" value="1"/>
</dbReference>